<dbReference type="AlphaFoldDB" id="H2XTZ4"/>
<accession>H2XTZ4</accession>
<sequence length="60" mass="7143">MYIAPLLLTLQTYIIIFDKHLQLAFLSMTVLCSMFRFMGVDAIFKFLSVYMKLYTLYLFT</sequence>
<evidence type="ECO:0000313" key="3">
    <source>
        <dbReference type="Proteomes" id="UP000008144"/>
    </source>
</evidence>
<dbReference type="InParanoid" id="H2XTZ4"/>
<dbReference type="Ensembl" id="ENSCINT00000031932.1">
    <property type="protein sequence ID" value="ENSCINP00000033128.1"/>
    <property type="gene ID" value="ENSCING00000025027.1"/>
</dbReference>
<proteinExistence type="predicted"/>
<reference evidence="2" key="3">
    <citation type="submission" date="2025-08" db="UniProtKB">
        <authorList>
            <consortium name="Ensembl"/>
        </authorList>
    </citation>
    <scope>IDENTIFICATION</scope>
</reference>
<dbReference type="EMBL" id="EAAA01002898">
    <property type="status" value="NOT_ANNOTATED_CDS"/>
    <property type="molecule type" value="Genomic_DNA"/>
</dbReference>
<keyword evidence="1" id="KW-1133">Transmembrane helix</keyword>
<reference evidence="3" key="1">
    <citation type="journal article" date="2002" name="Science">
        <title>The draft genome of Ciona intestinalis: insights into chordate and vertebrate origins.</title>
        <authorList>
            <person name="Dehal P."/>
            <person name="Satou Y."/>
            <person name="Campbell R.K."/>
            <person name="Chapman J."/>
            <person name="Degnan B."/>
            <person name="De Tomaso A."/>
            <person name="Davidson B."/>
            <person name="Di Gregorio A."/>
            <person name="Gelpke M."/>
            <person name="Goodstein D.M."/>
            <person name="Harafuji N."/>
            <person name="Hastings K.E."/>
            <person name="Ho I."/>
            <person name="Hotta K."/>
            <person name="Huang W."/>
            <person name="Kawashima T."/>
            <person name="Lemaire P."/>
            <person name="Martinez D."/>
            <person name="Meinertzhagen I.A."/>
            <person name="Necula S."/>
            <person name="Nonaka M."/>
            <person name="Putnam N."/>
            <person name="Rash S."/>
            <person name="Saiga H."/>
            <person name="Satake M."/>
            <person name="Terry A."/>
            <person name="Yamada L."/>
            <person name="Wang H.G."/>
            <person name="Awazu S."/>
            <person name="Azumi K."/>
            <person name="Boore J."/>
            <person name="Branno M."/>
            <person name="Chin-Bow S."/>
            <person name="DeSantis R."/>
            <person name="Doyle S."/>
            <person name="Francino P."/>
            <person name="Keys D.N."/>
            <person name="Haga S."/>
            <person name="Hayashi H."/>
            <person name="Hino K."/>
            <person name="Imai K.S."/>
            <person name="Inaba K."/>
            <person name="Kano S."/>
            <person name="Kobayashi K."/>
            <person name="Kobayashi M."/>
            <person name="Lee B.I."/>
            <person name="Makabe K.W."/>
            <person name="Manohar C."/>
            <person name="Matassi G."/>
            <person name="Medina M."/>
            <person name="Mochizuki Y."/>
            <person name="Mount S."/>
            <person name="Morishita T."/>
            <person name="Miura S."/>
            <person name="Nakayama A."/>
            <person name="Nishizaka S."/>
            <person name="Nomoto H."/>
            <person name="Ohta F."/>
            <person name="Oishi K."/>
            <person name="Rigoutsos I."/>
            <person name="Sano M."/>
            <person name="Sasaki A."/>
            <person name="Sasakura Y."/>
            <person name="Shoguchi E."/>
            <person name="Shin-i T."/>
            <person name="Spagnuolo A."/>
            <person name="Stainier D."/>
            <person name="Suzuki M.M."/>
            <person name="Tassy O."/>
            <person name="Takatori N."/>
            <person name="Tokuoka M."/>
            <person name="Yagi K."/>
            <person name="Yoshizaki F."/>
            <person name="Wada S."/>
            <person name="Zhang C."/>
            <person name="Hyatt P.D."/>
            <person name="Larimer F."/>
            <person name="Detter C."/>
            <person name="Doggett N."/>
            <person name="Glavina T."/>
            <person name="Hawkins T."/>
            <person name="Richardson P."/>
            <person name="Lucas S."/>
            <person name="Kohara Y."/>
            <person name="Levine M."/>
            <person name="Satoh N."/>
            <person name="Rokhsar D.S."/>
        </authorList>
    </citation>
    <scope>NUCLEOTIDE SEQUENCE [LARGE SCALE GENOMIC DNA]</scope>
</reference>
<reference evidence="2" key="4">
    <citation type="submission" date="2025-09" db="UniProtKB">
        <authorList>
            <consortium name="Ensembl"/>
        </authorList>
    </citation>
    <scope>IDENTIFICATION</scope>
</reference>
<organism evidence="2 3">
    <name type="scientific">Ciona intestinalis</name>
    <name type="common">Transparent sea squirt</name>
    <name type="synonym">Ascidia intestinalis</name>
    <dbReference type="NCBI Taxonomy" id="7719"/>
    <lineage>
        <taxon>Eukaryota</taxon>
        <taxon>Metazoa</taxon>
        <taxon>Chordata</taxon>
        <taxon>Tunicata</taxon>
        <taxon>Ascidiacea</taxon>
        <taxon>Phlebobranchia</taxon>
        <taxon>Cionidae</taxon>
        <taxon>Ciona</taxon>
    </lineage>
</organism>
<reference evidence="2" key="2">
    <citation type="journal article" date="2008" name="Genome Biol.">
        <title>Improved genome assembly and evidence-based global gene model set for the chordate Ciona intestinalis: new insight into intron and operon populations.</title>
        <authorList>
            <person name="Satou Y."/>
            <person name="Mineta K."/>
            <person name="Ogasawara M."/>
            <person name="Sasakura Y."/>
            <person name="Shoguchi E."/>
            <person name="Ueno K."/>
            <person name="Yamada L."/>
            <person name="Matsumoto J."/>
            <person name="Wasserscheid J."/>
            <person name="Dewar K."/>
            <person name="Wiley G.B."/>
            <person name="Macmil S.L."/>
            <person name="Roe B.A."/>
            <person name="Zeller R.W."/>
            <person name="Hastings K.E."/>
            <person name="Lemaire P."/>
            <person name="Lindquist E."/>
            <person name="Endo T."/>
            <person name="Hotta K."/>
            <person name="Inaba K."/>
        </authorList>
    </citation>
    <scope>NUCLEOTIDE SEQUENCE [LARGE SCALE GENOMIC DNA]</scope>
    <source>
        <strain evidence="2">wild type</strain>
    </source>
</reference>
<name>H2XTZ4_CIOIN</name>
<keyword evidence="1" id="KW-0812">Transmembrane</keyword>
<keyword evidence="1" id="KW-0472">Membrane</keyword>
<evidence type="ECO:0000256" key="1">
    <source>
        <dbReference type="SAM" id="Phobius"/>
    </source>
</evidence>
<dbReference type="Proteomes" id="UP000008144">
    <property type="component" value="Chromosome 9"/>
</dbReference>
<dbReference type="HOGENOM" id="CLU_2941021_0_0_1"/>
<keyword evidence="3" id="KW-1185">Reference proteome</keyword>
<protein>
    <submittedName>
        <fullName evidence="2">Uncharacterized protein</fullName>
    </submittedName>
</protein>
<evidence type="ECO:0000313" key="2">
    <source>
        <dbReference type="Ensembl" id="ENSCINP00000033128.1"/>
    </source>
</evidence>
<feature type="transmembrane region" description="Helical" evidence="1">
    <location>
        <begin position="20"/>
        <end position="44"/>
    </location>
</feature>